<feature type="compositionally biased region" description="Low complexity" evidence="2">
    <location>
        <begin position="761"/>
        <end position="770"/>
    </location>
</feature>
<feature type="region of interest" description="Disordered" evidence="2">
    <location>
        <begin position="895"/>
        <end position="932"/>
    </location>
</feature>
<feature type="compositionally biased region" description="Basic and acidic residues" evidence="2">
    <location>
        <begin position="1407"/>
        <end position="1418"/>
    </location>
</feature>
<feature type="region of interest" description="Disordered" evidence="2">
    <location>
        <begin position="1232"/>
        <end position="1263"/>
    </location>
</feature>
<feature type="compositionally biased region" description="Polar residues" evidence="2">
    <location>
        <begin position="1815"/>
        <end position="1826"/>
    </location>
</feature>
<gene>
    <name evidence="3" type="ORF">AXG93_2396s1220</name>
</gene>
<keyword evidence="4" id="KW-1185">Reference proteome</keyword>
<feature type="region of interest" description="Disordered" evidence="2">
    <location>
        <begin position="1753"/>
        <end position="1827"/>
    </location>
</feature>
<organism evidence="3 4">
    <name type="scientific">Marchantia polymorpha subsp. ruderalis</name>
    <dbReference type="NCBI Taxonomy" id="1480154"/>
    <lineage>
        <taxon>Eukaryota</taxon>
        <taxon>Viridiplantae</taxon>
        <taxon>Streptophyta</taxon>
        <taxon>Embryophyta</taxon>
        <taxon>Marchantiophyta</taxon>
        <taxon>Marchantiopsida</taxon>
        <taxon>Marchantiidae</taxon>
        <taxon>Marchantiales</taxon>
        <taxon>Marchantiaceae</taxon>
        <taxon>Marchantia</taxon>
    </lineage>
</organism>
<keyword evidence="1" id="KW-0175">Coiled coil</keyword>
<feature type="region of interest" description="Disordered" evidence="2">
    <location>
        <begin position="1627"/>
        <end position="1647"/>
    </location>
</feature>
<name>A0A176VEN2_MARPO</name>
<proteinExistence type="predicted"/>
<feature type="compositionally biased region" description="Basic residues" evidence="2">
    <location>
        <begin position="1754"/>
        <end position="1767"/>
    </location>
</feature>
<dbReference type="EMBL" id="LVLJ01004011">
    <property type="protein sequence ID" value="OAE18771.1"/>
    <property type="molecule type" value="Genomic_DNA"/>
</dbReference>
<comment type="caution">
    <text evidence="3">The sequence shown here is derived from an EMBL/GenBank/DDBJ whole genome shotgun (WGS) entry which is preliminary data.</text>
</comment>
<evidence type="ECO:0000256" key="2">
    <source>
        <dbReference type="SAM" id="MobiDB-lite"/>
    </source>
</evidence>
<evidence type="ECO:0000256" key="1">
    <source>
        <dbReference type="SAM" id="Coils"/>
    </source>
</evidence>
<feature type="compositionally biased region" description="Polar residues" evidence="2">
    <location>
        <begin position="1500"/>
        <end position="1522"/>
    </location>
</feature>
<feature type="coiled-coil region" evidence="1">
    <location>
        <begin position="391"/>
        <end position="461"/>
    </location>
</feature>
<evidence type="ECO:0000313" key="4">
    <source>
        <dbReference type="Proteomes" id="UP000077202"/>
    </source>
</evidence>
<sequence>MPNRKLHGEEREDWDGGRCIKAANGWRETQVRNFERITVSVEGWLEAVVGTTSKLQMLRSLECSVASDAGNVVFERSELARDFVDHDAFVRRSQKSYNCKCDVLERQRIERKRYLESKVAETLAFKPSKPGANLKRAEHGTYKLSPDEEKQAVLEYQRQSRQARILQVRAQEMLHAAACVGEFRQRKKRDKQKLLQVLREAWEEEQAKRKAELEADYLNSCKGIGQSHDAAQLVAQNLAIIAEQKAKEAEESKVWGTIRFQKAMQEENARKQDVLQEQKLAKGRRKVLSETAAVDRRRARIHASFAKPEVREEEKLATDEEEPETYLRIGFNKDDIRRNFIQSRLPGTPNDYKDTYFHSRFSMLKDRSNFTQRSAHADEIQHEAEVDAWKAAEAQMKNVEMEKERKAELEEVWRRRKAERGHAAAAKLQKIASLEKELVVELEEEQERKRQLEAIEELTRAIHSPVYKPDSWRRLQSSNSSSRKGYQFPIHLLRLQDMRETFTSFYKTAQEDVEAIGNMTAIAQWDTMRRNPLLYAKEGSSILYLKTNKSYNARPGEIEKKGPEADDASRVTDSRVSYSDSKETVQICEGRESVPIARQSDSEETVQVCEGRESVPIARQSDSKETVQVCEGRESVPIAGQATLPVIGDDLSVQESSSQRNLEGRVKDDKLEAVCADDERADIVKSTTSKEERSVEEMTSNFHSSQVKVPGLNFSGFPCKLNDKNGTAPGIVTTAKHFTPRSYSSVGSIKATKDVRSSAKVSSLSSLSRKSGIRKGNKSPQKHEIEQAPNVHEYQDAADYIKEFKVRSKALLSDQARPSANMVDKEKVGGKVGVPGLCQLAEGCGAEARKKSPRKESSNWLSNILEKFHWWKCDSSPKEFSCPGVGTAQGKLDVAGRSSEQADRLHGLENVGKSSTPRTKQLDEPLQESSPTRKTVPFRIETLGSLNTLRETDWYCEEQPGWSEARTKVVFTKEELEALKLELYGTLTGETITSQQRKVILRKEKVRHVSKSQGLHMSLFPQHAKDMHRKVKSAEYENDQHSRSFNRGLEHSISPAFKLDKTKLSRPPNKIFMTCPQDESIPFTNSQSVDECLDPGSLRNTRNQNHDKKPLMKDSATQYTSAEFECAPKQEQALCRESIEERAREVKTLVEIHKGTLLNAEESHHGSPASADNVNLRLNISASPQDAVSSVSIPTHDKGKGLNELTSARQVAEELIRAWRAGQLGGDVSATFSRTKESPQVSRKRRAATVEEVQVSASHAGTRQKLGQLREKINRPQQNSATKLRKWDVLTPSSGGINHEKKDSNVASPFKRRDLSRNTITSGQIRSPMKTSLQHRKEEHSLLSSKKYPEEATNMRVEDVSEGRSLDFILGSLSAQVRELDERLQYVTACSLVTKDGTFVCTPGGQEEQKPVSDEREVATSVPSANRVTHAVNRSGRALQHTVTGESERIKRASVSERERTNGGKTMKPVGPSPPISPHKTSKEDGNFSSLQGHQEKTNKSNTQVNENRLGGSTVQAQSPESSMEICIEDMTNLMQEINRQPACGKKGGQILQDSFLENLPRRCESGTIEINQEDVESRRPVGRNKCLEPASGSKSQESRERFSFKLFADICSGKAELATLDEMGTSDADKRMTDGMTTSPRHAATRVPLRQAERISLSSLDLEEAMRLHGTEEHMLLSSSVDFSPWNTANLPDVFTSISDVGRRLNYSTQVEPARLRQDNGSKLEHCHLKESSKYLLKNNEFKKKCKAFEKKRLGRGKGKQKKSVRKPFNPMALPPKHHHGCHTSKSNSTRSLQTTPQPGALSFSTKDMKLTKKSQSNSKLTSRSLPEEFPLSVAAEEVQKWLRRDATGCSAMPPDDVRGRRRGSYVKYPQFSGSKRPQGFEGSGTASPPLVMTTPGGDVERFDRRSLIKRDLVHIFRTFTQTSPEESLSLLVSVYVNSEEARRRPSSAGIVMNGR</sequence>
<feature type="compositionally biased region" description="Basic and acidic residues" evidence="2">
    <location>
        <begin position="556"/>
        <end position="573"/>
    </location>
</feature>
<feature type="region of interest" description="Disordered" evidence="2">
    <location>
        <begin position="1575"/>
        <end position="1595"/>
    </location>
</feature>
<feature type="region of interest" description="Disordered" evidence="2">
    <location>
        <begin position="1404"/>
        <end position="1522"/>
    </location>
</feature>
<feature type="compositionally biased region" description="Polar residues" evidence="2">
    <location>
        <begin position="1317"/>
        <end position="1332"/>
    </location>
</feature>
<feature type="compositionally biased region" description="Polar residues" evidence="2">
    <location>
        <begin position="1232"/>
        <end position="1241"/>
    </location>
</feature>
<feature type="region of interest" description="Disordered" evidence="2">
    <location>
        <begin position="761"/>
        <end position="791"/>
    </location>
</feature>
<feature type="compositionally biased region" description="Polar residues" evidence="2">
    <location>
        <begin position="1785"/>
        <end position="1807"/>
    </location>
</feature>
<dbReference type="Proteomes" id="UP000077202">
    <property type="component" value="Unassembled WGS sequence"/>
</dbReference>
<protein>
    <submittedName>
        <fullName evidence="3">Uncharacterized protein</fullName>
    </submittedName>
</protein>
<feature type="region of interest" description="Disordered" evidence="2">
    <location>
        <begin position="1316"/>
        <end position="1349"/>
    </location>
</feature>
<feature type="region of interest" description="Disordered" evidence="2">
    <location>
        <begin position="555"/>
        <end position="576"/>
    </location>
</feature>
<accession>A0A176VEN2</accession>
<reference evidence="3" key="1">
    <citation type="submission" date="2016-03" db="EMBL/GenBank/DDBJ databases">
        <title>Mechanisms controlling the formation of the plant cell surface in tip-growing cells are functionally conserved among land plants.</title>
        <authorList>
            <person name="Honkanen S."/>
            <person name="Jones V.A."/>
            <person name="Morieri G."/>
            <person name="Champion C."/>
            <person name="Hetherington A.J."/>
            <person name="Kelly S."/>
            <person name="Saint-Marcoux D."/>
            <person name="Proust H."/>
            <person name="Prescott H."/>
            <person name="Dolan L."/>
        </authorList>
    </citation>
    <scope>NUCLEOTIDE SEQUENCE [LARGE SCALE GENOMIC DNA]</scope>
    <source>
        <tissue evidence="3">Whole gametophyte</tissue>
    </source>
</reference>
<feature type="region of interest" description="Disordered" evidence="2">
    <location>
        <begin position="1870"/>
        <end position="1898"/>
    </location>
</feature>
<feature type="compositionally biased region" description="Basic and acidic residues" evidence="2">
    <location>
        <begin position="1446"/>
        <end position="1462"/>
    </location>
</feature>
<evidence type="ECO:0000313" key="3">
    <source>
        <dbReference type="EMBL" id="OAE18771.1"/>
    </source>
</evidence>